<proteinExistence type="predicted"/>
<keyword evidence="1" id="KW-0732">Signal</keyword>
<dbReference type="EMBL" id="OCTN01000005">
    <property type="protein sequence ID" value="SOH94772.1"/>
    <property type="molecule type" value="Genomic_DNA"/>
</dbReference>
<accession>A0A2C9CU26</accession>
<sequence>MRSILALLLVLAHPALAQHKKPEHAAAYYALREIQQRSVEESREYCGFIGYDSAGVLRTTPASPGTLASCTIKPAPRDWTVVASYHSHGGWTEQYDDEVPSPTDMYSDINSQTNGYVGTPGGRIWFFDWQRRVAVQLCGLGCLYQDPIFTTRGSRSVRDRYAFEQLLNRFGE</sequence>
<evidence type="ECO:0000259" key="2">
    <source>
        <dbReference type="Pfam" id="PF14220"/>
    </source>
</evidence>
<feature type="domain" description="DUF4329" evidence="2">
    <location>
        <begin position="25"/>
        <end position="139"/>
    </location>
</feature>
<dbReference type="AlphaFoldDB" id="A0A2C9CU26"/>
<organism evidence="3 4">
    <name type="scientific">Pontivivens marinum</name>
    <dbReference type="NCBI Taxonomy" id="1690039"/>
    <lineage>
        <taxon>Bacteria</taxon>
        <taxon>Pseudomonadati</taxon>
        <taxon>Pseudomonadota</taxon>
        <taxon>Alphaproteobacteria</taxon>
        <taxon>Rhodobacterales</taxon>
        <taxon>Paracoccaceae</taxon>
        <taxon>Pontivivens</taxon>
    </lineage>
</organism>
<dbReference type="InterPro" id="IPR025479">
    <property type="entry name" value="DUF4329"/>
</dbReference>
<dbReference type="Pfam" id="PF14220">
    <property type="entry name" value="DUF4329"/>
    <property type="match status" value="1"/>
</dbReference>
<dbReference type="Proteomes" id="UP000220034">
    <property type="component" value="Unassembled WGS sequence"/>
</dbReference>
<name>A0A2C9CU26_9RHOB</name>
<dbReference type="RefSeq" id="WP_097930664.1">
    <property type="nucleotide sequence ID" value="NZ_OCTN01000005.1"/>
</dbReference>
<gene>
    <name evidence="3" type="ORF">SAMN06273572_105196</name>
</gene>
<evidence type="ECO:0000313" key="3">
    <source>
        <dbReference type="EMBL" id="SOH94772.1"/>
    </source>
</evidence>
<reference evidence="4" key="1">
    <citation type="submission" date="2017-09" db="EMBL/GenBank/DDBJ databases">
        <authorList>
            <person name="Varghese N."/>
            <person name="Submissions S."/>
        </authorList>
    </citation>
    <scope>NUCLEOTIDE SEQUENCE [LARGE SCALE GENOMIC DNA]</scope>
    <source>
        <strain evidence="4">C7</strain>
    </source>
</reference>
<feature type="signal peptide" evidence="1">
    <location>
        <begin position="1"/>
        <end position="17"/>
    </location>
</feature>
<feature type="chain" id="PRO_5012022277" description="DUF4329 domain-containing protein" evidence="1">
    <location>
        <begin position="18"/>
        <end position="172"/>
    </location>
</feature>
<protein>
    <recommendedName>
        <fullName evidence="2">DUF4329 domain-containing protein</fullName>
    </recommendedName>
</protein>
<evidence type="ECO:0000313" key="4">
    <source>
        <dbReference type="Proteomes" id="UP000220034"/>
    </source>
</evidence>
<dbReference type="OrthoDB" id="7850904at2"/>
<keyword evidence="4" id="KW-1185">Reference proteome</keyword>
<evidence type="ECO:0000256" key="1">
    <source>
        <dbReference type="SAM" id="SignalP"/>
    </source>
</evidence>